<reference evidence="3 4" key="2">
    <citation type="journal article" date="2010" name="J. Bacteriol.">
        <title>Complete genome sequence of Beijerinckia indica subsp. indica.</title>
        <authorList>
            <person name="Tamas I."/>
            <person name="Dedysh S.N."/>
            <person name="Liesack W."/>
            <person name="Stott M.B."/>
            <person name="Alam M."/>
            <person name="Murrell J.C."/>
            <person name="Dunfield P.F."/>
        </authorList>
    </citation>
    <scope>NUCLEOTIDE SEQUENCE [LARGE SCALE GENOMIC DNA]</scope>
    <source>
        <strain evidence="4">ATCC 9039 / DSM 1715 / NCIMB 8712</strain>
    </source>
</reference>
<organism evidence="3 4">
    <name type="scientific">Beijerinckia indica subsp. indica (strain ATCC 9039 / DSM 1715 / NCIMB 8712)</name>
    <dbReference type="NCBI Taxonomy" id="395963"/>
    <lineage>
        <taxon>Bacteria</taxon>
        <taxon>Pseudomonadati</taxon>
        <taxon>Pseudomonadota</taxon>
        <taxon>Alphaproteobacteria</taxon>
        <taxon>Hyphomicrobiales</taxon>
        <taxon>Beijerinckiaceae</taxon>
        <taxon>Beijerinckia</taxon>
    </lineage>
</organism>
<dbReference type="PANTHER" id="PTHR30041">
    <property type="entry name" value="ARSENATE REDUCTASE"/>
    <property type="match status" value="1"/>
</dbReference>
<dbReference type="Proteomes" id="UP000001695">
    <property type="component" value="Chromosome"/>
</dbReference>
<dbReference type="RefSeq" id="WP_012383482.1">
    <property type="nucleotide sequence ID" value="NC_010581.1"/>
</dbReference>
<dbReference type="InterPro" id="IPR006503">
    <property type="entry name" value="Nase-assoc"/>
</dbReference>
<dbReference type="STRING" id="395963.Bind_0471"/>
<dbReference type="NCBIfam" id="TIGR01616">
    <property type="entry name" value="nitro_assoc"/>
    <property type="match status" value="1"/>
</dbReference>
<evidence type="ECO:0000256" key="1">
    <source>
        <dbReference type="ARBA" id="ARBA00007198"/>
    </source>
</evidence>
<accession>B2IET0</accession>
<dbReference type="OrthoDB" id="5432555at2"/>
<dbReference type="CDD" id="cd03033">
    <property type="entry name" value="ArsC_15kD"/>
    <property type="match status" value="1"/>
</dbReference>
<comment type="similarity">
    <text evidence="1 2">Belongs to the ArsC family.</text>
</comment>
<dbReference type="KEGG" id="bid:Bind_0471"/>
<evidence type="ECO:0000313" key="4">
    <source>
        <dbReference type="Proteomes" id="UP000001695"/>
    </source>
</evidence>
<dbReference type="PANTHER" id="PTHR30041:SF8">
    <property type="entry name" value="PROTEIN YFFB"/>
    <property type="match status" value="1"/>
</dbReference>
<name>B2IET0_BEII9</name>
<evidence type="ECO:0000256" key="2">
    <source>
        <dbReference type="PROSITE-ProRule" id="PRU01282"/>
    </source>
</evidence>
<dbReference type="EMBL" id="CP001016">
    <property type="protein sequence ID" value="ACB94124.1"/>
    <property type="molecule type" value="Genomic_DNA"/>
</dbReference>
<dbReference type="InterPro" id="IPR036249">
    <property type="entry name" value="Thioredoxin-like_sf"/>
</dbReference>
<gene>
    <name evidence="3" type="ordered locus">Bind_0471</name>
</gene>
<dbReference type="Pfam" id="PF03960">
    <property type="entry name" value="ArsC"/>
    <property type="match status" value="1"/>
</dbReference>
<dbReference type="InterPro" id="IPR006660">
    <property type="entry name" value="Arsenate_reductase-like"/>
</dbReference>
<sequence length="141" mass="15556">MQIIFYEKPGCSNNSRQKALLEAAGHELDVRNLLVEKWTAENLRSFFGDRPVADWFNKAAPQVKSGAVDPQNTDAETALALMLAEPILIRRPLIEAAGQRAVGFDPAEMEAWVGLQAPRVQGVDLETCRRPKETAACPDKP</sequence>
<dbReference type="Gene3D" id="3.40.30.10">
    <property type="entry name" value="Glutaredoxin"/>
    <property type="match status" value="1"/>
</dbReference>
<reference evidence="4" key="1">
    <citation type="submission" date="2008-03" db="EMBL/GenBank/DDBJ databases">
        <title>Complete sequence of chromosome of Beijerinckia indica subsp. indica ATCC 9039.</title>
        <authorList>
            <consortium name="US DOE Joint Genome Institute"/>
            <person name="Copeland A."/>
            <person name="Lucas S."/>
            <person name="Lapidus A."/>
            <person name="Glavina del Rio T."/>
            <person name="Dalin E."/>
            <person name="Tice H."/>
            <person name="Bruce D."/>
            <person name="Goodwin L."/>
            <person name="Pitluck S."/>
            <person name="LaButti K."/>
            <person name="Schmutz J."/>
            <person name="Larimer F."/>
            <person name="Land M."/>
            <person name="Hauser L."/>
            <person name="Kyrpides N."/>
            <person name="Mikhailova N."/>
            <person name="Dunfield P.F."/>
            <person name="Dedysh S.N."/>
            <person name="Liesack W."/>
            <person name="Saw J.H."/>
            <person name="Alam M."/>
            <person name="Chen Y."/>
            <person name="Murrell J.C."/>
            <person name="Richardson P."/>
        </authorList>
    </citation>
    <scope>NUCLEOTIDE SEQUENCE [LARGE SCALE GENOMIC DNA]</scope>
    <source>
        <strain evidence="4">ATCC 9039 / DSM 1715 / NCIMB 8712</strain>
    </source>
</reference>
<protein>
    <submittedName>
        <fullName evidence="3">Nitrogenase-associated protein</fullName>
    </submittedName>
</protein>
<dbReference type="AlphaFoldDB" id="B2IET0"/>
<dbReference type="SUPFAM" id="SSF52833">
    <property type="entry name" value="Thioredoxin-like"/>
    <property type="match status" value="1"/>
</dbReference>
<keyword evidence="4" id="KW-1185">Reference proteome</keyword>
<dbReference type="HOGENOM" id="CLU_133290_0_0_5"/>
<dbReference type="eggNOG" id="COG1393">
    <property type="taxonomic scope" value="Bacteria"/>
</dbReference>
<dbReference type="PROSITE" id="PS51353">
    <property type="entry name" value="ARSC"/>
    <property type="match status" value="1"/>
</dbReference>
<evidence type="ECO:0000313" key="3">
    <source>
        <dbReference type="EMBL" id="ACB94124.1"/>
    </source>
</evidence>
<proteinExistence type="inferred from homology"/>